<proteinExistence type="predicted"/>
<dbReference type="OrthoDB" id="538223at2759"/>
<dbReference type="InterPro" id="IPR015943">
    <property type="entry name" value="WD40/YVTN_repeat-like_dom_sf"/>
</dbReference>
<keyword evidence="2" id="KW-0677">Repeat</keyword>
<dbReference type="InterPro" id="IPR001680">
    <property type="entry name" value="WD40_rpt"/>
</dbReference>
<dbReference type="PANTHER" id="PTHR19848:SF8">
    <property type="entry name" value="F-BOX AND WD REPEAT DOMAIN CONTAINING 7"/>
    <property type="match status" value="1"/>
</dbReference>
<name>A0A6G1J0S4_9PLEO</name>
<dbReference type="Gene3D" id="2.130.10.10">
    <property type="entry name" value="YVTN repeat-like/Quinoprotein amine dehydrogenase"/>
    <property type="match status" value="1"/>
</dbReference>
<sequence length="135" mass="14664">RSTLEGHFRGIGAVAFSPDGQLVASASSTLNTSDDNTVRLWEAATGTARSTLEGHSSWVRAVAFSPDGQYIQTDRGDIALSFPTTLLPSPSSHILVQGQWISLNQQRLLWLPLEYRRSFSAVNKNVVCLGHPSGR</sequence>
<accession>A0A6G1J0S4</accession>
<gene>
    <name evidence="4" type="ORF">K458DRAFT_266880</name>
</gene>
<dbReference type="Pfam" id="PF00400">
    <property type="entry name" value="WD40"/>
    <property type="match status" value="2"/>
</dbReference>
<feature type="non-terminal residue" evidence="4">
    <location>
        <position position="135"/>
    </location>
</feature>
<organism evidence="4 5">
    <name type="scientific">Lentithecium fluviatile CBS 122367</name>
    <dbReference type="NCBI Taxonomy" id="1168545"/>
    <lineage>
        <taxon>Eukaryota</taxon>
        <taxon>Fungi</taxon>
        <taxon>Dikarya</taxon>
        <taxon>Ascomycota</taxon>
        <taxon>Pezizomycotina</taxon>
        <taxon>Dothideomycetes</taxon>
        <taxon>Pleosporomycetidae</taxon>
        <taxon>Pleosporales</taxon>
        <taxon>Massarineae</taxon>
        <taxon>Lentitheciaceae</taxon>
        <taxon>Lentithecium</taxon>
    </lineage>
</organism>
<dbReference type="EMBL" id="MU005583">
    <property type="protein sequence ID" value="KAF2683801.1"/>
    <property type="molecule type" value="Genomic_DNA"/>
</dbReference>
<dbReference type="InterPro" id="IPR036322">
    <property type="entry name" value="WD40_repeat_dom_sf"/>
</dbReference>
<evidence type="ECO:0000313" key="5">
    <source>
        <dbReference type="Proteomes" id="UP000799291"/>
    </source>
</evidence>
<feature type="non-terminal residue" evidence="4">
    <location>
        <position position="1"/>
    </location>
</feature>
<feature type="repeat" description="WD" evidence="3">
    <location>
        <begin position="4"/>
        <end position="51"/>
    </location>
</feature>
<dbReference type="AlphaFoldDB" id="A0A6G1J0S4"/>
<evidence type="ECO:0000256" key="1">
    <source>
        <dbReference type="ARBA" id="ARBA00022574"/>
    </source>
</evidence>
<dbReference type="SUPFAM" id="SSF50978">
    <property type="entry name" value="WD40 repeat-like"/>
    <property type="match status" value="1"/>
</dbReference>
<dbReference type="PROSITE" id="PS50082">
    <property type="entry name" value="WD_REPEATS_2"/>
    <property type="match status" value="1"/>
</dbReference>
<keyword evidence="1 3" id="KW-0853">WD repeat</keyword>
<evidence type="ECO:0000313" key="4">
    <source>
        <dbReference type="EMBL" id="KAF2683801.1"/>
    </source>
</evidence>
<reference evidence="4" key="1">
    <citation type="journal article" date="2020" name="Stud. Mycol.">
        <title>101 Dothideomycetes genomes: a test case for predicting lifestyles and emergence of pathogens.</title>
        <authorList>
            <person name="Haridas S."/>
            <person name="Albert R."/>
            <person name="Binder M."/>
            <person name="Bloem J."/>
            <person name="Labutti K."/>
            <person name="Salamov A."/>
            <person name="Andreopoulos B."/>
            <person name="Baker S."/>
            <person name="Barry K."/>
            <person name="Bills G."/>
            <person name="Bluhm B."/>
            <person name="Cannon C."/>
            <person name="Castanera R."/>
            <person name="Culley D."/>
            <person name="Daum C."/>
            <person name="Ezra D."/>
            <person name="Gonzalez J."/>
            <person name="Henrissat B."/>
            <person name="Kuo A."/>
            <person name="Liang C."/>
            <person name="Lipzen A."/>
            <person name="Lutzoni F."/>
            <person name="Magnuson J."/>
            <person name="Mondo S."/>
            <person name="Nolan M."/>
            <person name="Ohm R."/>
            <person name="Pangilinan J."/>
            <person name="Park H.-J."/>
            <person name="Ramirez L."/>
            <person name="Alfaro M."/>
            <person name="Sun H."/>
            <person name="Tritt A."/>
            <person name="Yoshinaga Y."/>
            <person name="Zwiers L.-H."/>
            <person name="Turgeon B."/>
            <person name="Goodwin S."/>
            <person name="Spatafora J."/>
            <person name="Crous P."/>
            <person name="Grigoriev I."/>
        </authorList>
    </citation>
    <scope>NUCLEOTIDE SEQUENCE</scope>
    <source>
        <strain evidence="4">CBS 122367</strain>
    </source>
</reference>
<evidence type="ECO:0000256" key="2">
    <source>
        <dbReference type="ARBA" id="ARBA00022737"/>
    </source>
</evidence>
<dbReference type="SMART" id="SM00320">
    <property type="entry name" value="WD40"/>
    <property type="match status" value="2"/>
</dbReference>
<dbReference type="PANTHER" id="PTHR19848">
    <property type="entry name" value="WD40 REPEAT PROTEIN"/>
    <property type="match status" value="1"/>
</dbReference>
<evidence type="ECO:0000256" key="3">
    <source>
        <dbReference type="PROSITE-ProRule" id="PRU00221"/>
    </source>
</evidence>
<keyword evidence="5" id="KW-1185">Reference proteome</keyword>
<dbReference type="Proteomes" id="UP000799291">
    <property type="component" value="Unassembled WGS sequence"/>
</dbReference>
<protein>
    <submittedName>
        <fullName evidence="4">Uncharacterized protein</fullName>
    </submittedName>
</protein>